<reference evidence="1 2" key="1">
    <citation type="journal article" date="2024" name="Chem. Sci.">
        <title>Discovery of megapolipeptins by genome mining of a Burkholderiales bacteria collection.</title>
        <authorList>
            <person name="Paulo B.S."/>
            <person name="Recchia M.J.J."/>
            <person name="Lee S."/>
            <person name="Fergusson C.H."/>
            <person name="Romanowski S.B."/>
            <person name="Hernandez A."/>
            <person name="Krull N."/>
            <person name="Liu D.Y."/>
            <person name="Cavanagh H."/>
            <person name="Bos A."/>
            <person name="Gray C.A."/>
            <person name="Murphy B.T."/>
            <person name="Linington R.G."/>
            <person name="Eustaquio A.S."/>
        </authorList>
    </citation>
    <scope>NUCLEOTIDE SEQUENCE [LARGE SCALE GENOMIC DNA]</scope>
    <source>
        <strain evidence="1 2">RL18-126-BIB-B</strain>
    </source>
</reference>
<name>A0ACC7NL95_9BURK</name>
<gene>
    <name evidence="1" type="ORF">PQR01_31110</name>
</gene>
<organism evidence="1 2">
    <name type="scientific">Paraburkholderia rhynchosiae</name>
    <dbReference type="NCBI Taxonomy" id="487049"/>
    <lineage>
        <taxon>Bacteria</taxon>
        <taxon>Pseudomonadati</taxon>
        <taxon>Pseudomonadota</taxon>
        <taxon>Betaproteobacteria</taxon>
        <taxon>Burkholderiales</taxon>
        <taxon>Burkholderiaceae</taxon>
        <taxon>Paraburkholderia</taxon>
    </lineage>
</organism>
<dbReference type="Proteomes" id="UP001629235">
    <property type="component" value="Unassembled WGS sequence"/>
</dbReference>
<sequence length="127" mass="13795">MPNVQTEPTAQHPGAAARLSGWMRNRSWAIAMTVAIVITVGGLVILETARERIAAEYETALEARDVTVQLSTLASQLSRLSAQENHFLLTKDDASAHAFCASAARIRQSTGQLDHFYRSGRADSAEL</sequence>
<keyword evidence="1" id="KW-0418">Kinase</keyword>
<comment type="caution">
    <text evidence="1">The sequence shown here is derived from an EMBL/GenBank/DDBJ whole genome shotgun (WGS) entry which is preliminary data.</text>
</comment>
<keyword evidence="1" id="KW-0808">Transferase</keyword>
<accession>A0ACC7NL95</accession>
<evidence type="ECO:0000313" key="1">
    <source>
        <dbReference type="EMBL" id="MFM0107784.1"/>
    </source>
</evidence>
<protein>
    <submittedName>
        <fullName evidence="1">Sensor histidine kinase</fullName>
    </submittedName>
</protein>
<evidence type="ECO:0000313" key="2">
    <source>
        <dbReference type="Proteomes" id="UP001629235"/>
    </source>
</evidence>
<proteinExistence type="predicted"/>
<dbReference type="EMBL" id="JAQQDW010000091">
    <property type="protein sequence ID" value="MFM0107784.1"/>
    <property type="molecule type" value="Genomic_DNA"/>
</dbReference>
<keyword evidence="2" id="KW-1185">Reference proteome</keyword>
<feature type="non-terminal residue" evidence="1">
    <location>
        <position position="127"/>
    </location>
</feature>